<feature type="transmembrane region" description="Helical" evidence="2">
    <location>
        <begin position="60"/>
        <end position="85"/>
    </location>
</feature>
<organism evidence="3 4">
    <name type="scientific">Nocardia carnea</name>
    <dbReference type="NCBI Taxonomy" id="37328"/>
    <lineage>
        <taxon>Bacteria</taxon>
        <taxon>Bacillati</taxon>
        <taxon>Actinomycetota</taxon>
        <taxon>Actinomycetes</taxon>
        <taxon>Mycobacteriales</taxon>
        <taxon>Nocardiaceae</taxon>
        <taxon>Nocardia</taxon>
    </lineage>
</organism>
<keyword evidence="2" id="KW-1133">Transmembrane helix</keyword>
<keyword evidence="4" id="KW-1185">Reference proteome</keyword>
<feature type="transmembrane region" description="Helical" evidence="2">
    <location>
        <begin position="165"/>
        <end position="188"/>
    </location>
</feature>
<evidence type="ECO:0000313" key="4">
    <source>
        <dbReference type="Proteomes" id="UP001611263"/>
    </source>
</evidence>
<name>A0ABW7TK72_9NOCA</name>
<dbReference type="EMBL" id="JBIRUQ010000002">
    <property type="protein sequence ID" value="MFI1461446.1"/>
    <property type="molecule type" value="Genomic_DNA"/>
</dbReference>
<dbReference type="GeneID" id="93504457"/>
<feature type="transmembrane region" description="Helical" evidence="2">
    <location>
        <begin position="92"/>
        <end position="118"/>
    </location>
</feature>
<accession>A0ABW7TK72</accession>
<feature type="transmembrane region" description="Helical" evidence="2">
    <location>
        <begin position="20"/>
        <end position="40"/>
    </location>
</feature>
<evidence type="ECO:0000313" key="3">
    <source>
        <dbReference type="EMBL" id="MFI1461446.1"/>
    </source>
</evidence>
<comment type="caution">
    <text evidence="3">The sequence shown here is derived from an EMBL/GenBank/DDBJ whole genome shotgun (WGS) entry which is preliminary data.</text>
</comment>
<evidence type="ECO:0000256" key="1">
    <source>
        <dbReference type="SAM" id="MobiDB-lite"/>
    </source>
</evidence>
<keyword evidence="2" id="KW-0472">Membrane</keyword>
<dbReference type="Proteomes" id="UP001611263">
    <property type="component" value="Unassembled WGS sequence"/>
</dbReference>
<sequence>MPSKYFDAVVAQRTAGAAGIGFALLIVAANLVLVPAGMPSPGSTTDEAIEFFLAADQPTIAVSALLPTVWALATLFAAGALAAVLPRGGRTAWAYAGFAGVLLQNATFTLVVAIRLAMTTVDDPASIGTLWALHEAVFGFNGTFLALAMFGLGTAGFAAGLLARWLLVLGIVAACLQFASATLTPLIVTGHGSLSLLGLAGWLLWAVWLTGYGITLIRSAGRPHHGPGTTAPAGRGAGAQPD</sequence>
<evidence type="ECO:0000256" key="2">
    <source>
        <dbReference type="SAM" id="Phobius"/>
    </source>
</evidence>
<keyword evidence="2" id="KW-0812">Transmembrane</keyword>
<reference evidence="3 4" key="1">
    <citation type="submission" date="2024-10" db="EMBL/GenBank/DDBJ databases">
        <title>The Natural Products Discovery Center: Release of the First 8490 Sequenced Strains for Exploring Actinobacteria Biosynthetic Diversity.</title>
        <authorList>
            <person name="Kalkreuter E."/>
            <person name="Kautsar S.A."/>
            <person name="Yang D."/>
            <person name="Bader C.D."/>
            <person name="Teijaro C.N."/>
            <person name="Fluegel L."/>
            <person name="Davis C.M."/>
            <person name="Simpson J.R."/>
            <person name="Lauterbach L."/>
            <person name="Steele A.D."/>
            <person name="Gui C."/>
            <person name="Meng S."/>
            <person name="Li G."/>
            <person name="Viehrig K."/>
            <person name="Ye F."/>
            <person name="Su P."/>
            <person name="Kiefer A.F."/>
            <person name="Nichols A."/>
            <person name="Cepeda A.J."/>
            <person name="Yan W."/>
            <person name="Fan B."/>
            <person name="Jiang Y."/>
            <person name="Adhikari A."/>
            <person name="Zheng C.-J."/>
            <person name="Schuster L."/>
            <person name="Cowan T.M."/>
            <person name="Smanski M.J."/>
            <person name="Chevrette M.G."/>
            <person name="De Carvalho L.P.S."/>
            <person name="Shen B."/>
        </authorList>
    </citation>
    <scope>NUCLEOTIDE SEQUENCE [LARGE SCALE GENOMIC DNA]</scope>
    <source>
        <strain evidence="3 4">NPDC020568</strain>
    </source>
</reference>
<proteinExistence type="predicted"/>
<feature type="transmembrane region" description="Helical" evidence="2">
    <location>
        <begin position="194"/>
        <end position="217"/>
    </location>
</feature>
<dbReference type="RefSeq" id="WP_051157300.1">
    <property type="nucleotide sequence ID" value="NZ_JBIRUQ010000002.1"/>
</dbReference>
<protein>
    <submittedName>
        <fullName evidence="3">2-oxoglutarate/malate transporter</fullName>
    </submittedName>
</protein>
<gene>
    <name evidence="3" type="ORF">ACH4WX_12075</name>
</gene>
<feature type="region of interest" description="Disordered" evidence="1">
    <location>
        <begin position="222"/>
        <end position="242"/>
    </location>
</feature>
<feature type="transmembrane region" description="Helical" evidence="2">
    <location>
        <begin position="138"/>
        <end position="158"/>
    </location>
</feature>